<feature type="coiled-coil region" evidence="10">
    <location>
        <begin position="166"/>
        <end position="222"/>
    </location>
</feature>
<evidence type="ECO:0000313" key="12">
    <source>
        <dbReference type="EMBL" id="MCP9612055.1"/>
    </source>
</evidence>
<keyword evidence="13" id="KW-1185">Reference proteome</keyword>
<comment type="similarity">
    <text evidence="2 9">Belongs to the RecN family.</text>
</comment>
<evidence type="ECO:0000256" key="6">
    <source>
        <dbReference type="ARBA" id="ARBA00022840"/>
    </source>
</evidence>
<sequence length="553" mass="62603">MIKKLSIRNFALIDSLEIDFFSEFSVITGETGAGKSIILGALSLILGQRADSRSVKDENHKAVIEGIFDISAYDIHNFFDKNDLEYDAGNCILRRELQASGKSRAFINDTPVSLVLLKELGEKLIDIHSQYQNLLLGNDRFQLQVVDVWGKNRDLLNRYRHEYVSYKSMQKELERMRAETAANRKEEDYLRFQSEQLEEARLEEGEQEVLEQEQELLEHAGEIKGELYALGQLTSGEEAGILQQLKFALSRLQSLSKLYPDAEELASRIQSAYIDLKDVSAEINDREESVIIDPERLRFVQERLDTIYRLQQKHQVKTVSDLLEIKQSIDDKLQAIDNSDENIIRLEKEIALRLEKLDKIAKELSVKREKAAIEFSTLLVDKASGLGMPNLRFEIELLPHDLLDENGAEQVRFLFSANKNQSLQPVSDVASGGEISRIMLCVKSLIASAVALPTIIFDEVDTGVSGEIADKMAGIMQEMGDYMQVISITHLPQVASKGKHHYRVYKTDDEKGTVTQIVRLNEKERVEEVARMLSGSQLTDEALSNAKVLLGKK</sequence>
<dbReference type="EMBL" id="JANDHW010000006">
    <property type="protein sequence ID" value="MCP9612055.1"/>
    <property type="molecule type" value="Genomic_DNA"/>
</dbReference>
<evidence type="ECO:0000313" key="13">
    <source>
        <dbReference type="Proteomes" id="UP001205603"/>
    </source>
</evidence>
<gene>
    <name evidence="12" type="primary">recN</name>
    <name evidence="12" type="ORF">NMU02_08125</name>
</gene>
<evidence type="ECO:0000256" key="4">
    <source>
        <dbReference type="ARBA" id="ARBA00022741"/>
    </source>
</evidence>
<evidence type="ECO:0000259" key="11">
    <source>
        <dbReference type="Pfam" id="PF02463"/>
    </source>
</evidence>
<keyword evidence="7 9" id="KW-0234">DNA repair</keyword>
<keyword evidence="10" id="KW-0175">Coiled coil</keyword>
<keyword evidence="5 9" id="KW-0227">DNA damage</keyword>
<evidence type="ECO:0000256" key="3">
    <source>
        <dbReference type="ARBA" id="ARBA00021315"/>
    </source>
</evidence>
<evidence type="ECO:0000256" key="10">
    <source>
        <dbReference type="SAM" id="Coils"/>
    </source>
</evidence>
<dbReference type="CDD" id="cd03241">
    <property type="entry name" value="ABC_RecN"/>
    <property type="match status" value="2"/>
</dbReference>
<evidence type="ECO:0000256" key="7">
    <source>
        <dbReference type="ARBA" id="ARBA00023204"/>
    </source>
</evidence>
<dbReference type="SUPFAM" id="SSF52540">
    <property type="entry name" value="P-loop containing nucleoside triphosphate hydrolases"/>
    <property type="match status" value="2"/>
</dbReference>
<evidence type="ECO:0000256" key="9">
    <source>
        <dbReference type="PIRNR" id="PIRNR003128"/>
    </source>
</evidence>
<protein>
    <recommendedName>
        <fullName evidence="3 9">DNA repair protein RecN</fullName>
    </recommendedName>
    <alternativeName>
        <fullName evidence="8 9">Recombination protein N</fullName>
    </alternativeName>
</protein>
<comment type="function">
    <text evidence="1 9">May be involved in recombinational repair of damaged DNA.</text>
</comment>
<keyword evidence="4" id="KW-0547">Nucleotide-binding</keyword>
<proteinExistence type="inferred from homology"/>
<dbReference type="InterPro" id="IPR004604">
    <property type="entry name" value="DNA_recomb/repair_RecN"/>
</dbReference>
<feature type="domain" description="RecF/RecN/SMC N-terminal" evidence="11">
    <location>
        <begin position="1"/>
        <end position="510"/>
    </location>
</feature>
<evidence type="ECO:0000256" key="8">
    <source>
        <dbReference type="ARBA" id="ARBA00033408"/>
    </source>
</evidence>
<dbReference type="Gene3D" id="3.40.50.300">
    <property type="entry name" value="P-loop containing nucleotide triphosphate hydrolases"/>
    <property type="match status" value="2"/>
</dbReference>
<dbReference type="PIRSF" id="PIRSF003128">
    <property type="entry name" value="RecN"/>
    <property type="match status" value="1"/>
</dbReference>
<dbReference type="NCBIfam" id="TIGR00634">
    <property type="entry name" value="recN"/>
    <property type="match status" value="1"/>
</dbReference>
<feature type="coiled-coil region" evidence="10">
    <location>
        <begin position="329"/>
        <end position="374"/>
    </location>
</feature>
<name>A0ABT1MHG3_9BACT</name>
<dbReference type="RefSeq" id="WP_255027280.1">
    <property type="nucleotide sequence ID" value="NZ_JANDHW010000006.1"/>
</dbReference>
<organism evidence="12 13">
    <name type="scientific">Coprobacter tertius</name>
    <dbReference type="NCBI Taxonomy" id="2944915"/>
    <lineage>
        <taxon>Bacteria</taxon>
        <taxon>Pseudomonadati</taxon>
        <taxon>Bacteroidota</taxon>
        <taxon>Bacteroidia</taxon>
        <taxon>Bacteroidales</taxon>
        <taxon>Barnesiellaceae</taxon>
        <taxon>Coprobacter</taxon>
    </lineage>
</organism>
<dbReference type="PANTHER" id="PTHR11059:SF0">
    <property type="entry name" value="DNA REPAIR PROTEIN RECN"/>
    <property type="match status" value="1"/>
</dbReference>
<evidence type="ECO:0000256" key="1">
    <source>
        <dbReference type="ARBA" id="ARBA00003618"/>
    </source>
</evidence>
<dbReference type="NCBIfam" id="NF008121">
    <property type="entry name" value="PRK10869.1"/>
    <property type="match status" value="1"/>
</dbReference>
<dbReference type="Proteomes" id="UP001205603">
    <property type="component" value="Unassembled WGS sequence"/>
</dbReference>
<dbReference type="InterPro" id="IPR003395">
    <property type="entry name" value="RecF/RecN/SMC_N"/>
</dbReference>
<dbReference type="PANTHER" id="PTHR11059">
    <property type="entry name" value="DNA REPAIR PROTEIN RECN"/>
    <property type="match status" value="1"/>
</dbReference>
<accession>A0ABT1MHG3</accession>
<evidence type="ECO:0000256" key="5">
    <source>
        <dbReference type="ARBA" id="ARBA00022763"/>
    </source>
</evidence>
<keyword evidence="6" id="KW-0067">ATP-binding</keyword>
<dbReference type="InterPro" id="IPR027417">
    <property type="entry name" value="P-loop_NTPase"/>
</dbReference>
<comment type="caution">
    <text evidence="12">The sequence shown here is derived from an EMBL/GenBank/DDBJ whole genome shotgun (WGS) entry which is preliminary data.</text>
</comment>
<evidence type="ECO:0000256" key="2">
    <source>
        <dbReference type="ARBA" id="ARBA00009441"/>
    </source>
</evidence>
<reference evidence="12 13" key="1">
    <citation type="submission" date="2022-07" db="EMBL/GenBank/DDBJ databases">
        <title>Fecal culturing of patients with breast cancer.</title>
        <authorList>
            <person name="Teng N.M.Y."/>
            <person name="Kiu R."/>
            <person name="Evans R."/>
            <person name="Baker D.J."/>
            <person name="Zenner C."/>
            <person name="Robinson S.D."/>
            <person name="Hall L.J."/>
        </authorList>
    </citation>
    <scope>NUCLEOTIDE SEQUENCE [LARGE SCALE GENOMIC DNA]</scope>
    <source>
        <strain evidence="12 13">LH1063</strain>
    </source>
</reference>
<dbReference type="Pfam" id="PF02463">
    <property type="entry name" value="SMC_N"/>
    <property type="match status" value="1"/>
</dbReference>